<dbReference type="GO" id="GO:0030253">
    <property type="term" value="P:protein secretion by the type I secretion system"/>
    <property type="evidence" value="ECO:0007669"/>
    <property type="project" value="InterPro"/>
</dbReference>
<dbReference type="Pfam" id="PF00664">
    <property type="entry name" value="ABC_membrane"/>
    <property type="match status" value="1"/>
</dbReference>
<keyword evidence="7" id="KW-0067">ATP-binding</keyword>
<dbReference type="GO" id="GO:0008233">
    <property type="term" value="F:peptidase activity"/>
    <property type="evidence" value="ECO:0007669"/>
    <property type="project" value="InterPro"/>
</dbReference>
<evidence type="ECO:0000259" key="16">
    <source>
        <dbReference type="PROSITE" id="PS50990"/>
    </source>
</evidence>
<dbReference type="Gene3D" id="3.90.70.10">
    <property type="entry name" value="Cysteine proteinases"/>
    <property type="match status" value="1"/>
</dbReference>
<dbReference type="InterPro" id="IPR003439">
    <property type="entry name" value="ABC_transporter-like_ATP-bd"/>
</dbReference>
<evidence type="ECO:0000313" key="18">
    <source>
        <dbReference type="Proteomes" id="UP000236416"/>
    </source>
</evidence>
<dbReference type="Pfam" id="PF00005">
    <property type="entry name" value="ABC_tran"/>
    <property type="match status" value="1"/>
</dbReference>
<keyword evidence="6" id="KW-0547">Nucleotide-binding</keyword>
<dbReference type="PROSITE" id="PS00211">
    <property type="entry name" value="ABC_TRANSPORTER_1"/>
    <property type="match status" value="1"/>
</dbReference>
<dbReference type="GO" id="GO:0031640">
    <property type="term" value="P:killing of cells of another organism"/>
    <property type="evidence" value="ECO:0007669"/>
    <property type="project" value="UniProtKB-KW"/>
</dbReference>
<protein>
    <recommendedName>
        <fullName evidence="12">Cyclolysin secretion/processing ATP-binding protein CyaB</fullName>
    </recommendedName>
</protein>
<evidence type="ECO:0000256" key="12">
    <source>
        <dbReference type="ARBA" id="ARBA00072252"/>
    </source>
</evidence>
<dbReference type="PROSITE" id="PS50929">
    <property type="entry name" value="ABC_TM1F"/>
    <property type="match status" value="1"/>
</dbReference>
<dbReference type="InterPro" id="IPR039421">
    <property type="entry name" value="Type_1_exporter"/>
</dbReference>
<comment type="caution">
    <text evidence="17">The sequence shown here is derived from an EMBL/GenBank/DDBJ whole genome shotgun (WGS) entry which is preliminary data.</text>
</comment>
<evidence type="ECO:0000256" key="6">
    <source>
        <dbReference type="ARBA" id="ARBA00022741"/>
    </source>
</evidence>
<dbReference type="GO" id="GO:0016887">
    <property type="term" value="F:ATP hydrolysis activity"/>
    <property type="evidence" value="ECO:0007669"/>
    <property type="project" value="InterPro"/>
</dbReference>
<dbReference type="PANTHER" id="PTHR24221">
    <property type="entry name" value="ATP-BINDING CASSETTE SUB-FAMILY B"/>
    <property type="match status" value="1"/>
</dbReference>
<dbReference type="SMART" id="SM00382">
    <property type="entry name" value="AAA"/>
    <property type="match status" value="1"/>
</dbReference>
<feature type="domain" description="Peptidase C39" evidence="16">
    <location>
        <begin position="1"/>
        <end position="112"/>
    </location>
</feature>
<keyword evidence="18" id="KW-1185">Reference proteome</keyword>
<dbReference type="PROSITE" id="PS50990">
    <property type="entry name" value="PEPTIDASE_C39"/>
    <property type="match status" value="1"/>
</dbReference>
<evidence type="ECO:0000256" key="4">
    <source>
        <dbReference type="ARBA" id="ARBA00022692"/>
    </source>
</evidence>
<evidence type="ECO:0000256" key="8">
    <source>
        <dbReference type="ARBA" id="ARBA00022989"/>
    </source>
</evidence>
<comment type="similarity">
    <text evidence="11">Belongs to the ABC transporter superfamily. Cyclolysin exporter (TC 3.A.1.109.2) family.</text>
</comment>
<keyword evidence="5" id="KW-0354">Hemolysis</keyword>
<dbReference type="Pfam" id="PF03412">
    <property type="entry name" value="Peptidase_C39"/>
    <property type="match status" value="1"/>
</dbReference>
<dbReference type="CDD" id="cd18588">
    <property type="entry name" value="ABC_6TM_CyaB_HlyB_like"/>
    <property type="match status" value="1"/>
</dbReference>
<dbReference type="GO" id="GO:0030256">
    <property type="term" value="C:type I protein secretion system complex"/>
    <property type="evidence" value="ECO:0007669"/>
    <property type="project" value="InterPro"/>
</dbReference>
<evidence type="ECO:0000256" key="3">
    <source>
        <dbReference type="ARBA" id="ARBA00022475"/>
    </source>
</evidence>
<feature type="domain" description="ABC transporter" evidence="14">
    <location>
        <begin position="457"/>
        <end position="692"/>
    </location>
</feature>
<dbReference type="NCBIfam" id="TIGR01846">
    <property type="entry name" value="type_I_sec_HlyB"/>
    <property type="match status" value="1"/>
</dbReference>
<dbReference type="PROSITE" id="PS50893">
    <property type="entry name" value="ABC_TRANSPORTER_2"/>
    <property type="match status" value="1"/>
</dbReference>
<feature type="transmembrane region" description="Helical" evidence="13">
    <location>
        <begin position="144"/>
        <end position="166"/>
    </location>
</feature>
<evidence type="ECO:0000256" key="2">
    <source>
        <dbReference type="ARBA" id="ARBA00022448"/>
    </source>
</evidence>
<keyword evidence="5" id="KW-0204">Cytolysis</keyword>
<dbReference type="SUPFAM" id="SSF52540">
    <property type="entry name" value="P-loop containing nucleoside triphosphate hydrolases"/>
    <property type="match status" value="1"/>
</dbReference>
<dbReference type="Proteomes" id="UP000236416">
    <property type="component" value="Unassembled WGS sequence"/>
</dbReference>
<feature type="transmembrane region" description="Helical" evidence="13">
    <location>
        <begin position="178"/>
        <end position="202"/>
    </location>
</feature>
<dbReference type="FunFam" id="3.40.50.300:FF:000299">
    <property type="entry name" value="ABC transporter ATP-binding protein/permease"/>
    <property type="match status" value="1"/>
</dbReference>
<keyword evidence="8 13" id="KW-1133">Transmembrane helix</keyword>
<evidence type="ECO:0000256" key="5">
    <source>
        <dbReference type="ARBA" id="ARBA00022735"/>
    </source>
</evidence>
<feature type="transmembrane region" description="Helical" evidence="13">
    <location>
        <begin position="251"/>
        <end position="274"/>
    </location>
</feature>
<dbReference type="SUPFAM" id="SSF90123">
    <property type="entry name" value="ABC transporter transmembrane region"/>
    <property type="match status" value="1"/>
</dbReference>
<keyword evidence="3" id="KW-1003">Cell membrane</keyword>
<evidence type="ECO:0000256" key="13">
    <source>
        <dbReference type="SAM" id="Phobius"/>
    </source>
</evidence>
<comment type="subcellular location">
    <subcellularLocation>
        <location evidence="1">Cell membrane</location>
        <topology evidence="1">Multi-pass membrane protein</topology>
    </subcellularLocation>
</comment>
<evidence type="ECO:0000256" key="11">
    <source>
        <dbReference type="ARBA" id="ARBA00061173"/>
    </source>
</evidence>
<dbReference type="InterPro" id="IPR010132">
    <property type="entry name" value="ATPase_T1SS_HlyB"/>
</dbReference>
<dbReference type="GO" id="GO:0006508">
    <property type="term" value="P:proteolysis"/>
    <property type="evidence" value="ECO:0007669"/>
    <property type="project" value="InterPro"/>
</dbReference>
<name>A0A2K4MUX6_9NEIS</name>
<dbReference type="InterPro" id="IPR017871">
    <property type="entry name" value="ABC_transporter-like_CS"/>
</dbReference>
<evidence type="ECO:0000256" key="9">
    <source>
        <dbReference type="ARBA" id="ARBA00023136"/>
    </source>
</evidence>
<dbReference type="InterPro" id="IPR036640">
    <property type="entry name" value="ABC1_TM_sf"/>
</dbReference>
<dbReference type="GO" id="GO:0005886">
    <property type="term" value="C:plasma membrane"/>
    <property type="evidence" value="ECO:0007669"/>
    <property type="project" value="UniProtKB-SubCell"/>
</dbReference>
<organism evidence="17 18">
    <name type="scientific">Chromobacterium sinusclupearum</name>
    <dbReference type="NCBI Taxonomy" id="2077146"/>
    <lineage>
        <taxon>Bacteria</taxon>
        <taxon>Pseudomonadati</taxon>
        <taxon>Pseudomonadota</taxon>
        <taxon>Betaproteobacteria</taxon>
        <taxon>Neisseriales</taxon>
        <taxon>Chromobacteriaceae</taxon>
        <taxon>Chromobacterium</taxon>
    </lineage>
</organism>
<evidence type="ECO:0000259" key="14">
    <source>
        <dbReference type="PROSITE" id="PS50893"/>
    </source>
</evidence>
<dbReference type="Gene3D" id="3.40.50.300">
    <property type="entry name" value="P-loop containing nucleotide triphosphate hydrolases"/>
    <property type="match status" value="1"/>
</dbReference>
<evidence type="ECO:0000256" key="10">
    <source>
        <dbReference type="ARBA" id="ARBA00055355"/>
    </source>
</evidence>
<gene>
    <name evidence="17" type="ORF">C2134_00810</name>
</gene>
<evidence type="ECO:0000256" key="1">
    <source>
        <dbReference type="ARBA" id="ARBA00004651"/>
    </source>
</evidence>
<dbReference type="AlphaFoldDB" id="A0A2K4MUX6"/>
<dbReference type="PANTHER" id="PTHR24221:SF647">
    <property type="entry name" value="BLL6336 PROTEIN"/>
    <property type="match status" value="1"/>
</dbReference>
<keyword evidence="2" id="KW-0813">Transport</keyword>
<dbReference type="EMBL" id="PPTF01000002">
    <property type="protein sequence ID" value="POB00646.1"/>
    <property type="molecule type" value="Genomic_DNA"/>
</dbReference>
<evidence type="ECO:0000259" key="15">
    <source>
        <dbReference type="PROSITE" id="PS50929"/>
    </source>
</evidence>
<dbReference type="InterPro" id="IPR003593">
    <property type="entry name" value="AAA+_ATPase"/>
</dbReference>
<dbReference type="InterPro" id="IPR005074">
    <property type="entry name" value="Peptidase_C39"/>
</dbReference>
<comment type="function">
    <text evidence="10">Involved in the export of calmodulin-sensitive adenylate cyclase-hemolysin (cyclolysin).</text>
</comment>
<dbReference type="GO" id="GO:0005524">
    <property type="term" value="F:ATP binding"/>
    <property type="evidence" value="ECO:0007669"/>
    <property type="project" value="UniProtKB-KW"/>
</dbReference>
<dbReference type="GO" id="GO:0034040">
    <property type="term" value="F:ATPase-coupled lipid transmembrane transporter activity"/>
    <property type="evidence" value="ECO:0007669"/>
    <property type="project" value="TreeGrafter"/>
</dbReference>
<keyword evidence="9 13" id="KW-0472">Membrane</keyword>
<dbReference type="InterPro" id="IPR027417">
    <property type="entry name" value="P-loop_NTPase"/>
</dbReference>
<evidence type="ECO:0000256" key="7">
    <source>
        <dbReference type="ARBA" id="ARBA00022840"/>
    </source>
</evidence>
<dbReference type="GO" id="GO:0140359">
    <property type="term" value="F:ABC-type transporter activity"/>
    <property type="evidence" value="ECO:0007669"/>
    <property type="project" value="InterPro"/>
</dbReference>
<dbReference type="FunFam" id="1.20.1560.10:FF:000056">
    <property type="entry name" value="Alpha-hemolysin translocation ATP-binding protein HlyB"/>
    <property type="match status" value="1"/>
</dbReference>
<feature type="transmembrane region" description="Helical" evidence="13">
    <location>
        <begin position="280"/>
        <end position="302"/>
    </location>
</feature>
<accession>A0A2K4MUX6</accession>
<sequence length="703" mass="78511">MLNCLFILLQFFRQPVDAEQLRRELIGRTCDGETLVGLCRRLGLKARRVKVASSRLERTPMPAIAELHDGRFILLAKALEGRVLIQNGLSGEMSMMDIQCFEALWNGYLVLLAKRAKLVEGKDVFDISWFVPALLKYKRLLVDVLLMSLFIQMFALVSPLFFQVVMDKVLVHQSMSTLQILIFGLVAVSIFEVVLGGLRTYVFSHTANRIDVELGAKLFRHLLALPMAYFQSRRVGETVARVRELESIRDFITSSALTLLMDLFFTVIFLAIMWHYSPSLTAVVLLTLPCLAMIALFVTPILRKRVDEKFRRNAESQSFLIESVTAVETLKAMSVQPQSQARWEELLAAYVNASFRCANLGNIASQSVQLVSKLSGACILYWGAQAVIDGSITVGQLVAFNMFSGHVTAPVLRLSQLWNDFQQARLSVQRLGDVLNSPTEPGYDPNRASLGEINGELILDQVIFRYRPDKPETLRRISLRIPAGQTVGIVGPSGSGKSTLTKLVQRMYVPESGRVLVDGFDLSMVDTHWLRTQVGVVLQENLLFNRTVRDNIALADPGMSMERVVEAAKLAGAHDFILALSEGYDTMLEERGANLSGGQRQRIAIARALVTNPRILILDEATSALDYESESIIQRNMRAICQGRTVLIIAHRLSTVRQADRIITIENGQVVEDGRHDELLERGGRYARLCAIQAGDLQEEETS</sequence>
<feature type="domain" description="ABC transmembrane type-1" evidence="15">
    <location>
        <begin position="144"/>
        <end position="423"/>
    </location>
</feature>
<dbReference type="InterPro" id="IPR011527">
    <property type="entry name" value="ABC1_TM_dom"/>
</dbReference>
<keyword evidence="4 13" id="KW-0812">Transmembrane</keyword>
<proteinExistence type="inferred from homology"/>
<reference evidence="17 18" key="1">
    <citation type="submission" date="2018-01" db="EMBL/GenBank/DDBJ databases">
        <title>Genomic Sequence of Chromobacterium MWU13-2610 from wild cranberry bogs within the Cape Cod National Seashore.</title>
        <authorList>
            <person name="O'Hara-Hanley K."/>
            <person name="Soby S."/>
            <person name="Harrison A."/>
        </authorList>
    </citation>
    <scope>NUCLEOTIDE SEQUENCE [LARGE SCALE GENOMIC DNA]</scope>
    <source>
        <strain evidence="17 18">MWU13-2610</strain>
    </source>
</reference>
<evidence type="ECO:0000313" key="17">
    <source>
        <dbReference type="EMBL" id="POB00646.1"/>
    </source>
</evidence>
<dbReference type="Gene3D" id="1.20.1560.10">
    <property type="entry name" value="ABC transporter type 1, transmembrane domain"/>
    <property type="match status" value="1"/>
</dbReference>